<evidence type="ECO:0000256" key="7">
    <source>
        <dbReference type="SAM" id="MobiDB-lite"/>
    </source>
</evidence>
<sequence length="198" mass="22709">MIKILFVCHGNICRSPMAEYMMKDMVRYRQLEEQFYIESAGVASDNVGMEMQEGAKNKLRSVGVPYDNHRTARQMTREDYKNFDYVICMDENNRKELYNLFGGDPEKKIHLLLDFTEREEKNIPDPWFTNDFDDTYDDMLVGISGLLKALREQDGALSRETPAAAPAPRTEPGRVSAPRTEPGRAQTPRSLDKMAGCR</sequence>
<feature type="active site" description="Nucleophile" evidence="6">
    <location>
        <position position="8"/>
    </location>
</feature>
<dbReference type="GO" id="GO:0004725">
    <property type="term" value="F:protein tyrosine phosphatase activity"/>
    <property type="evidence" value="ECO:0007669"/>
    <property type="project" value="UniProtKB-EC"/>
</dbReference>
<feature type="region of interest" description="Disordered" evidence="7">
    <location>
        <begin position="154"/>
        <end position="198"/>
    </location>
</feature>
<organism evidence="9 10">
    <name type="scientific">Hornefia porci</name>
    <dbReference type="NCBI Taxonomy" id="2652292"/>
    <lineage>
        <taxon>Bacteria</taxon>
        <taxon>Bacillati</taxon>
        <taxon>Bacillota</taxon>
        <taxon>Clostridia</taxon>
        <taxon>Peptostreptococcales</taxon>
        <taxon>Anaerovoracaceae</taxon>
        <taxon>Hornefia</taxon>
    </lineage>
</organism>
<proteinExistence type="inferred from homology"/>
<protein>
    <recommendedName>
        <fullName evidence="2">protein-tyrosine-phosphatase</fullName>
        <ecNumber evidence="2">3.1.3.48</ecNumber>
    </recommendedName>
</protein>
<comment type="caution">
    <text evidence="9">The sequence shown here is derived from an EMBL/GenBank/DDBJ whole genome shotgun (WGS) entry which is preliminary data.</text>
</comment>
<evidence type="ECO:0000256" key="5">
    <source>
        <dbReference type="ARBA" id="ARBA00051722"/>
    </source>
</evidence>
<dbReference type="InterPro" id="IPR050438">
    <property type="entry name" value="LMW_PTPase"/>
</dbReference>
<name>A0A1Q9JJT8_9FIRM</name>
<dbReference type="AlphaFoldDB" id="A0A1Q9JJT8"/>
<evidence type="ECO:0000313" key="10">
    <source>
        <dbReference type="Proteomes" id="UP000187404"/>
    </source>
</evidence>
<dbReference type="Pfam" id="PF01451">
    <property type="entry name" value="LMWPc"/>
    <property type="match status" value="1"/>
</dbReference>
<feature type="active site" evidence="6">
    <location>
        <position position="14"/>
    </location>
</feature>
<dbReference type="InterPro" id="IPR023485">
    <property type="entry name" value="Ptyr_pPase"/>
</dbReference>
<comment type="similarity">
    <text evidence="1">Belongs to the low molecular weight phosphotyrosine protein phosphatase family.</text>
</comment>
<evidence type="ECO:0000256" key="2">
    <source>
        <dbReference type="ARBA" id="ARBA00013064"/>
    </source>
</evidence>
<dbReference type="InterPro" id="IPR017867">
    <property type="entry name" value="Tyr_phospatase_low_mol_wt"/>
</dbReference>
<dbReference type="Proteomes" id="UP000187404">
    <property type="component" value="Unassembled WGS sequence"/>
</dbReference>
<dbReference type="PANTHER" id="PTHR11717:SF7">
    <property type="entry name" value="LOW MOLECULAR WEIGHT PHOSPHOTYROSINE PROTEIN PHOSPHATASE"/>
    <property type="match status" value="1"/>
</dbReference>
<dbReference type="EC" id="3.1.3.48" evidence="2"/>
<dbReference type="PANTHER" id="PTHR11717">
    <property type="entry name" value="LOW MOLECULAR WEIGHT PROTEIN TYROSINE PHOSPHATASE"/>
    <property type="match status" value="1"/>
</dbReference>
<evidence type="ECO:0000313" key="9">
    <source>
        <dbReference type="EMBL" id="OLR56411.1"/>
    </source>
</evidence>
<accession>A0A1Q9JJT8</accession>
<evidence type="ECO:0000256" key="4">
    <source>
        <dbReference type="ARBA" id="ARBA00022912"/>
    </source>
</evidence>
<feature type="domain" description="Phosphotyrosine protein phosphatase I" evidence="8">
    <location>
        <begin position="2"/>
        <end position="149"/>
    </location>
</feature>
<evidence type="ECO:0000256" key="1">
    <source>
        <dbReference type="ARBA" id="ARBA00011063"/>
    </source>
</evidence>
<dbReference type="EMBL" id="MJIE01000001">
    <property type="protein sequence ID" value="OLR56411.1"/>
    <property type="molecule type" value="Genomic_DNA"/>
</dbReference>
<dbReference type="Gene3D" id="3.40.50.2300">
    <property type="match status" value="1"/>
</dbReference>
<dbReference type="STRING" id="1261640.BHK98_10205"/>
<dbReference type="SMART" id="SM00226">
    <property type="entry name" value="LMWPc"/>
    <property type="match status" value="1"/>
</dbReference>
<dbReference type="InterPro" id="IPR036196">
    <property type="entry name" value="Ptyr_pPase_sf"/>
</dbReference>
<keyword evidence="3" id="KW-0378">Hydrolase</keyword>
<gene>
    <name evidence="9" type="ORF">BHK98_10205</name>
</gene>
<reference evidence="9 10" key="1">
    <citation type="journal article" date="2016" name="Appl. Environ. Microbiol.">
        <title>Function and Phylogeny of Bacterial Butyryl Coenzyme A:Acetate Transferases and Their Diversity in the Proximal Colon of Swine.</title>
        <authorList>
            <person name="Trachsel J."/>
            <person name="Bayles D.O."/>
            <person name="Looft T."/>
            <person name="Levine U.Y."/>
            <person name="Allen H.K."/>
        </authorList>
    </citation>
    <scope>NUCLEOTIDE SEQUENCE [LARGE SCALE GENOMIC DNA]</scope>
    <source>
        <strain evidence="9 10">68-3-10</strain>
    </source>
</reference>
<dbReference type="CDD" id="cd16343">
    <property type="entry name" value="LMWPTP"/>
    <property type="match status" value="1"/>
</dbReference>
<dbReference type="RefSeq" id="WP_075714009.1">
    <property type="nucleotide sequence ID" value="NZ_MJIE01000001.1"/>
</dbReference>
<keyword evidence="10" id="KW-1185">Reference proteome</keyword>
<evidence type="ECO:0000259" key="8">
    <source>
        <dbReference type="SMART" id="SM00226"/>
    </source>
</evidence>
<dbReference type="PRINTS" id="PR00719">
    <property type="entry name" value="LMWPTPASE"/>
</dbReference>
<evidence type="ECO:0000256" key="6">
    <source>
        <dbReference type="PIRSR" id="PIRSR617867-1"/>
    </source>
</evidence>
<evidence type="ECO:0000256" key="3">
    <source>
        <dbReference type="ARBA" id="ARBA00022801"/>
    </source>
</evidence>
<feature type="active site" description="Proton donor" evidence="6">
    <location>
        <position position="125"/>
    </location>
</feature>
<feature type="compositionally biased region" description="Low complexity" evidence="7">
    <location>
        <begin position="159"/>
        <end position="170"/>
    </location>
</feature>
<keyword evidence="4" id="KW-0904">Protein phosphatase</keyword>
<comment type="catalytic activity">
    <reaction evidence="5">
        <text>O-phospho-L-tyrosyl-[protein] + H2O = L-tyrosyl-[protein] + phosphate</text>
        <dbReference type="Rhea" id="RHEA:10684"/>
        <dbReference type="Rhea" id="RHEA-COMP:10136"/>
        <dbReference type="Rhea" id="RHEA-COMP:20101"/>
        <dbReference type="ChEBI" id="CHEBI:15377"/>
        <dbReference type="ChEBI" id="CHEBI:43474"/>
        <dbReference type="ChEBI" id="CHEBI:46858"/>
        <dbReference type="ChEBI" id="CHEBI:61978"/>
        <dbReference type="EC" id="3.1.3.48"/>
    </reaction>
</comment>
<dbReference type="SUPFAM" id="SSF52788">
    <property type="entry name" value="Phosphotyrosine protein phosphatases I"/>
    <property type="match status" value="1"/>
</dbReference>
<dbReference type="OrthoDB" id="9784339at2"/>